<dbReference type="EMBL" id="JARQZJ010000010">
    <property type="protein sequence ID" value="KAK9872339.1"/>
    <property type="molecule type" value="Genomic_DNA"/>
</dbReference>
<dbReference type="InterPro" id="IPR007889">
    <property type="entry name" value="HTH_Psq"/>
</dbReference>
<comment type="caution">
    <text evidence="4">The sequence shown here is derived from an EMBL/GenBank/DDBJ whole genome shotgun (WGS) entry which is preliminary data.</text>
</comment>
<reference evidence="4 5" key="1">
    <citation type="submission" date="2023-03" db="EMBL/GenBank/DDBJ databases">
        <title>Genome insight into feeding habits of ladybird beetles.</title>
        <authorList>
            <person name="Li H.-S."/>
            <person name="Huang Y.-H."/>
            <person name="Pang H."/>
        </authorList>
    </citation>
    <scope>NUCLEOTIDE SEQUENCE [LARGE SCALE GENOMIC DNA]</scope>
    <source>
        <strain evidence="4">SYSU_2023b</strain>
        <tissue evidence="4">Whole body</tissue>
    </source>
</reference>
<dbReference type="Gene3D" id="1.10.10.60">
    <property type="entry name" value="Homeodomain-like"/>
    <property type="match status" value="1"/>
</dbReference>
<dbReference type="GO" id="GO:0003677">
    <property type="term" value="F:DNA binding"/>
    <property type="evidence" value="ECO:0007669"/>
    <property type="project" value="UniProtKB-UniRule"/>
</dbReference>
<evidence type="ECO:0000256" key="2">
    <source>
        <dbReference type="PROSITE-ProRule" id="PRU00320"/>
    </source>
</evidence>
<proteinExistence type="predicted"/>
<accession>A0AAW1TYZ1</accession>
<protein>
    <recommendedName>
        <fullName evidence="3">HTH psq-type domain-containing protein</fullName>
    </recommendedName>
</protein>
<organism evidence="4 5">
    <name type="scientific">Henosepilachna vigintioctopunctata</name>
    <dbReference type="NCBI Taxonomy" id="420089"/>
    <lineage>
        <taxon>Eukaryota</taxon>
        <taxon>Metazoa</taxon>
        <taxon>Ecdysozoa</taxon>
        <taxon>Arthropoda</taxon>
        <taxon>Hexapoda</taxon>
        <taxon>Insecta</taxon>
        <taxon>Pterygota</taxon>
        <taxon>Neoptera</taxon>
        <taxon>Endopterygota</taxon>
        <taxon>Coleoptera</taxon>
        <taxon>Polyphaga</taxon>
        <taxon>Cucujiformia</taxon>
        <taxon>Coccinelloidea</taxon>
        <taxon>Coccinellidae</taxon>
        <taxon>Epilachninae</taxon>
        <taxon>Epilachnini</taxon>
        <taxon>Henosepilachna</taxon>
    </lineage>
</organism>
<name>A0AAW1TYZ1_9CUCU</name>
<sequence length="88" mass="10227">MSSRKYKCLTIAKKKKLIEKVEEGEEKSDVAKEFEIPQSTLSTIIKHAAQTAVVQKKTTEGEYLHLEEILVIWLRGQKYFICDIFRLP</sequence>
<dbReference type="AlphaFoldDB" id="A0AAW1TYZ1"/>
<comment type="subcellular location">
    <subcellularLocation>
        <location evidence="1 2">Nucleus</location>
    </subcellularLocation>
</comment>
<feature type="DNA-binding region" description="H-T-H motif" evidence="2">
    <location>
        <begin position="27"/>
        <end position="47"/>
    </location>
</feature>
<evidence type="ECO:0000259" key="3">
    <source>
        <dbReference type="PROSITE" id="PS50960"/>
    </source>
</evidence>
<dbReference type="GO" id="GO:0005634">
    <property type="term" value="C:nucleus"/>
    <property type="evidence" value="ECO:0007669"/>
    <property type="project" value="UniProtKB-SubCell"/>
</dbReference>
<evidence type="ECO:0000313" key="5">
    <source>
        <dbReference type="Proteomes" id="UP001431783"/>
    </source>
</evidence>
<keyword evidence="5" id="KW-1185">Reference proteome</keyword>
<gene>
    <name evidence="4" type="ORF">WA026_017153</name>
</gene>
<dbReference type="PROSITE" id="PS50960">
    <property type="entry name" value="HTH_PSQ"/>
    <property type="match status" value="1"/>
</dbReference>
<dbReference type="Pfam" id="PF04218">
    <property type="entry name" value="CENP-B_N"/>
    <property type="match status" value="1"/>
</dbReference>
<dbReference type="InterPro" id="IPR009057">
    <property type="entry name" value="Homeodomain-like_sf"/>
</dbReference>
<evidence type="ECO:0000256" key="1">
    <source>
        <dbReference type="ARBA" id="ARBA00004123"/>
    </source>
</evidence>
<keyword evidence="2" id="KW-0539">Nucleus</keyword>
<dbReference type="SUPFAM" id="SSF46689">
    <property type="entry name" value="Homeodomain-like"/>
    <property type="match status" value="1"/>
</dbReference>
<keyword evidence="2" id="KW-0238">DNA-binding</keyword>
<evidence type="ECO:0000313" key="4">
    <source>
        <dbReference type="EMBL" id="KAK9872339.1"/>
    </source>
</evidence>
<dbReference type="Proteomes" id="UP001431783">
    <property type="component" value="Unassembled WGS sequence"/>
</dbReference>
<feature type="domain" description="HTH psq-type" evidence="3">
    <location>
        <begin position="1"/>
        <end position="51"/>
    </location>
</feature>